<comment type="caution">
    <text evidence="5">The sequence shown here is derived from an EMBL/GenBank/DDBJ whole genome shotgun (WGS) entry which is preliminary data.</text>
</comment>
<evidence type="ECO:0000313" key="3">
    <source>
        <dbReference type="EMBL" id="GFP22604.1"/>
    </source>
</evidence>
<evidence type="ECO:0000313" key="4">
    <source>
        <dbReference type="EMBL" id="GFP36490.1"/>
    </source>
</evidence>
<protein>
    <submittedName>
        <fullName evidence="5">Uncharacterized protein</fullName>
    </submittedName>
</protein>
<evidence type="ECO:0000313" key="7">
    <source>
        <dbReference type="Proteomes" id="UP000569018"/>
    </source>
</evidence>
<dbReference type="InterPro" id="IPR027417">
    <property type="entry name" value="P-loop_NTPase"/>
</dbReference>
<evidence type="ECO:0000313" key="9">
    <source>
        <dbReference type="Proteomes" id="UP000585609"/>
    </source>
</evidence>
<dbReference type="Proteomes" id="UP000561271">
    <property type="component" value="Unassembled WGS sequence"/>
</dbReference>
<sequence length="1206" mass="141383">MLNELIKIKGGFVRAVKITDDFFEEELNKYKLESYYVNPSARNAFYSISRGLHPTSRSRVHLISGTYGSGKSHFGLVIANYLTKNSNSKDFEMIFRRIREKDLDKATEIYNVRNIDRPYLLVLLEGHDPDGAEHALLKGLKDALIDSRRGNLPEEILKTSYQSALSKIEDWEKEKPDFIKEMGRVLEAKEHDVDTLKDNLKAFNEETYRFFKEVHKEITRHEFIPEYNEKAPKIHLEISELLIREHRYKGIAIMWDQFDEHVRNTRRGDLGREESFLRTFVETIERSGESQLHLILISHHPPHTYLRGEISEEALHNWERIEGRLQQPRPLTAIDESEELIDYAITHQREADQWKKVEEEIERSTKLIDEMVELGLYPEKDREWVIETICKGAFPLHPITTYCLPRISDVVGQAERTMFTFFEEETKEGGLTKFINENAAFVEGRLNFYTADKLFDFFKEAIDSTSKTWHVIKNYSEAMGRVRDPQDILTQRVMKALAIINTIKTKHSIPLLPTSHNLSLLLNIEEHRVKSLLDSLKASEVLWVKATGEYDFRIGELISNFKDDFEKAKETLSWDNPILILRSSYPPQNIVAREYEKKYRVTRQLFAEYINVEGLNNINIYEDQVKNEYKEGIVLYVVAESNDEIEEARSKAVNVRNSQIVIAIPKYPLKIYDALKNVKALKQLSEKPAYTSENTQIYREWKDKYDNEKQKLDTEINKWKMITNLYWFSGGEGLGTTGKKDTDIADSVMNRVFDKTPVVEHEKMANRWMQDQKSDRIKLNSQILDVKKDKIDYVWKGKAPAEKTILEQTFKPQEMLKIERKGNSDYYEIIEPTIEPMKEIWRLMKKYMIEAGPHVEFRKLVKELQLPPYGLSPRVIELFLSAFFRLHPNRFTIKTKKTKHSPFEPQEFIGETIYEIVNDPDPEKVVIEYRERLPLEEDYLLTINSIISPEKDWGKLPIIDGVGSLFIEWFQNIPTVTKYATDLTHICKVFFEKIGRVNRDADLRELLFKELPNSLDIGKEIAVWDKDDLEQFEAILKEVVDELNEHLDKIAKNAVSCFAEVFDVKKETKYNVMEKIKNWYGELEVSVKQSPLTGDAFKLRKYADIEQSDQFEQKFLIELPRELGLKEYTKWENADEVLQVYKRKLSKAKTEIEKLQKKVAPSHEPKELSKEAESLKDSLKERIRKAGIKKEEIIMLLEELLEEYKK</sequence>
<proteinExistence type="predicted"/>
<reference evidence="6 7" key="1">
    <citation type="journal article" date="2020" name="Front. Microbiol.">
        <title>Single-cell genomics of novel Actinobacteria with the Wood-Ljungdahl pathway discovered in a serpentinizing system.</title>
        <authorList>
            <person name="Merino N."/>
            <person name="Kawai M."/>
            <person name="Boyd E.S."/>
            <person name="Colman D.R."/>
            <person name="McGlynn S.E."/>
            <person name="Nealson K.H."/>
            <person name="Kurokawa K."/>
            <person name="Hongoh Y."/>
        </authorList>
    </citation>
    <scope>NUCLEOTIDE SEQUENCE [LARGE SCALE GENOMIC DNA]</scope>
    <source>
        <strain evidence="2 8">S03</strain>
        <strain evidence="3 9">S09_30</strain>
        <strain evidence="4 6">S44</strain>
        <strain evidence="5 7">S47</strain>
    </source>
</reference>
<dbReference type="EMBL" id="BLSC01000007">
    <property type="protein sequence ID" value="GFP36490.1"/>
    <property type="molecule type" value="Genomic_DNA"/>
</dbReference>
<keyword evidence="1" id="KW-0175">Coiled coil</keyword>
<dbReference type="SUPFAM" id="SSF52540">
    <property type="entry name" value="P-loop containing nucleoside triphosphate hydrolases"/>
    <property type="match status" value="1"/>
</dbReference>
<accession>A0A6V8Q2P0</accession>
<dbReference type="AlphaFoldDB" id="A0A6V8Q2P0"/>
<dbReference type="EMBL" id="BLSD01000027">
    <property type="protein sequence ID" value="GFP39035.1"/>
    <property type="molecule type" value="Genomic_DNA"/>
</dbReference>
<dbReference type="EMBL" id="BLRU01000010">
    <property type="protein sequence ID" value="GFP18732.1"/>
    <property type="molecule type" value="Genomic_DNA"/>
</dbReference>
<dbReference type="Proteomes" id="UP000569018">
    <property type="component" value="Unassembled WGS sequence"/>
</dbReference>
<dbReference type="RefSeq" id="WP_176230837.1">
    <property type="nucleotide sequence ID" value="NZ_BLRU01000010.1"/>
</dbReference>
<dbReference type="Proteomes" id="UP000585609">
    <property type="component" value="Unassembled WGS sequence"/>
</dbReference>
<dbReference type="Proteomes" id="UP000574717">
    <property type="component" value="Unassembled WGS sequence"/>
</dbReference>
<name>A0A6V8Q2P0_9ACTN</name>
<evidence type="ECO:0000313" key="8">
    <source>
        <dbReference type="Proteomes" id="UP000574717"/>
    </source>
</evidence>
<gene>
    <name evidence="2" type="ORF">HKBW3S03_00237</name>
    <name evidence="3" type="ORF">HKBW3S09_00072</name>
    <name evidence="4" type="ORF">HKBW3S44_00173</name>
    <name evidence="5" type="ORF">HKBW3S47_00735</name>
</gene>
<evidence type="ECO:0000313" key="2">
    <source>
        <dbReference type="EMBL" id="GFP18732.1"/>
    </source>
</evidence>
<evidence type="ECO:0000256" key="1">
    <source>
        <dbReference type="SAM" id="Coils"/>
    </source>
</evidence>
<evidence type="ECO:0000313" key="5">
    <source>
        <dbReference type="EMBL" id="GFP39035.1"/>
    </source>
</evidence>
<dbReference type="EMBL" id="BLRW01000004">
    <property type="protein sequence ID" value="GFP22604.1"/>
    <property type="molecule type" value="Genomic_DNA"/>
</dbReference>
<organism evidence="5 7">
    <name type="scientific">Candidatus Hakubella thermalkaliphila</name>
    <dbReference type="NCBI Taxonomy" id="2754717"/>
    <lineage>
        <taxon>Bacteria</taxon>
        <taxon>Bacillati</taxon>
        <taxon>Actinomycetota</taxon>
        <taxon>Actinomycetota incertae sedis</taxon>
        <taxon>Candidatus Hakubellales</taxon>
        <taxon>Candidatus Hakubellaceae</taxon>
        <taxon>Candidatus Hakubella</taxon>
    </lineage>
</organism>
<feature type="coiled-coil region" evidence="1">
    <location>
        <begin position="179"/>
        <end position="206"/>
    </location>
</feature>
<evidence type="ECO:0000313" key="6">
    <source>
        <dbReference type="Proteomes" id="UP000561271"/>
    </source>
</evidence>